<evidence type="ECO:0008006" key="5">
    <source>
        <dbReference type="Google" id="ProtNLM"/>
    </source>
</evidence>
<dbReference type="RefSeq" id="WP_192784461.1">
    <property type="nucleotide sequence ID" value="NZ_JADBEK010000001.1"/>
</dbReference>
<feature type="region of interest" description="Disordered" evidence="1">
    <location>
        <begin position="111"/>
        <end position="206"/>
    </location>
</feature>
<protein>
    <recommendedName>
        <fullName evidence="5">Helix-turn-helix domain-containing protein</fullName>
    </recommendedName>
</protein>
<comment type="caution">
    <text evidence="3">The sequence shown here is derived from an EMBL/GenBank/DDBJ whole genome shotgun (WGS) entry which is preliminary data.</text>
</comment>
<evidence type="ECO:0000256" key="2">
    <source>
        <dbReference type="SAM" id="Phobius"/>
    </source>
</evidence>
<gene>
    <name evidence="3" type="ORF">H4W80_001609</name>
</gene>
<keyword evidence="4" id="KW-1185">Reference proteome</keyword>
<feature type="transmembrane region" description="Helical" evidence="2">
    <location>
        <begin position="208"/>
        <end position="229"/>
    </location>
</feature>
<evidence type="ECO:0000313" key="3">
    <source>
        <dbReference type="EMBL" id="MBE1583351.1"/>
    </source>
</evidence>
<evidence type="ECO:0000256" key="1">
    <source>
        <dbReference type="SAM" id="MobiDB-lite"/>
    </source>
</evidence>
<name>A0ABR9LRQ8_9ACTN</name>
<proteinExistence type="predicted"/>
<feature type="compositionally biased region" description="Low complexity" evidence="1">
    <location>
        <begin position="186"/>
        <end position="200"/>
    </location>
</feature>
<keyword evidence="2" id="KW-0472">Membrane</keyword>
<organism evidence="3 4">
    <name type="scientific">Nonomuraea angiospora</name>
    <dbReference type="NCBI Taxonomy" id="46172"/>
    <lineage>
        <taxon>Bacteria</taxon>
        <taxon>Bacillati</taxon>
        <taxon>Actinomycetota</taxon>
        <taxon>Actinomycetes</taxon>
        <taxon>Streptosporangiales</taxon>
        <taxon>Streptosporangiaceae</taxon>
        <taxon>Nonomuraea</taxon>
    </lineage>
</organism>
<evidence type="ECO:0000313" key="4">
    <source>
        <dbReference type="Proteomes" id="UP000633509"/>
    </source>
</evidence>
<sequence>MIIGGEEAAAMNRKAGRPQGGPRGGTEQANALAEFLLTLTVGMTVRELAARYHVGKTLWGEYRSGQKIIPLGLLKLLVQDHAPDDRTRHVHLETAARLHAAALEAARHELAPAAPPPPAEAAEPAIAPQRSSANPGAPPAGRPAADPGTAPAGRPAADPGTASAGRPAADPGTAPAGRPAADPGTASADRSSADPGAAPAGRRRPRPLLLAGGGTAIALLTLLALLLGWGHPGGDTVFAVGPRGVGVFRWDGADAAGWTRIGDGAKRLYSGPAGLFATGIDDRLYRYEGRPGRWSLISEPGGDFAVSGAHVFRLTADRQSVDVWNGDGTSWTSVGGPAARLYGGEPGLFATDPKDGRIFRYSGPFDWQWIGWAGASFALTDRHLYGLSPERTRVHRWLSKDPSPPSPPWTYAAGPAAELYGGPAGLFSTDPSRTRLRVLADSPTAVVSQTWQDIGPAGAEVVVGRESVYVLTEDRSRILRWSAGSGTWQHIGGPAQTLAAG</sequence>
<reference evidence="3 4" key="1">
    <citation type="submission" date="2020-10" db="EMBL/GenBank/DDBJ databases">
        <title>Sequencing the genomes of 1000 actinobacteria strains.</title>
        <authorList>
            <person name="Klenk H.-P."/>
        </authorList>
    </citation>
    <scope>NUCLEOTIDE SEQUENCE [LARGE SCALE GENOMIC DNA]</scope>
    <source>
        <strain evidence="3 4">DSM 43173</strain>
    </source>
</reference>
<keyword evidence="2" id="KW-1133">Transmembrane helix</keyword>
<keyword evidence="2" id="KW-0812">Transmembrane</keyword>
<feature type="compositionally biased region" description="Low complexity" evidence="1">
    <location>
        <begin position="142"/>
        <end position="162"/>
    </location>
</feature>
<accession>A0ABR9LRQ8</accession>
<feature type="region of interest" description="Disordered" evidence="1">
    <location>
        <begin position="1"/>
        <end position="27"/>
    </location>
</feature>
<dbReference type="EMBL" id="JADBEK010000001">
    <property type="protein sequence ID" value="MBE1583351.1"/>
    <property type="molecule type" value="Genomic_DNA"/>
</dbReference>
<dbReference type="Proteomes" id="UP000633509">
    <property type="component" value="Unassembled WGS sequence"/>
</dbReference>